<organism evidence="1 2">
    <name type="scientific">Rhizoctonia solani 123E</name>
    <dbReference type="NCBI Taxonomy" id="1423351"/>
    <lineage>
        <taxon>Eukaryota</taxon>
        <taxon>Fungi</taxon>
        <taxon>Dikarya</taxon>
        <taxon>Basidiomycota</taxon>
        <taxon>Agaricomycotina</taxon>
        <taxon>Agaricomycetes</taxon>
        <taxon>Cantharellales</taxon>
        <taxon>Ceratobasidiaceae</taxon>
        <taxon>Rhizoctonia</taxon>
    </lineage>
</organism>
<proteinExistence type="predicted"/>
<dbReference type="EMBL" id="AZST01002280">
    <property type="protein sequence ID" value="KEP45082.1"/>
    <property type="molecule type" value="Genomic_DNA"/>
</dbReference>
<keyword evidence="2" id="KW-1185">Reference proteome</keyword>
<dbReference type="OrthoDB" id="1055148at2759"/>
<gene>
    <name evidence="1" type="ORF">V565_321090</name>
</gene>
<evidence type="ECO:0000313" key="2">
    <source>
        <dbReference type="Proteomes" id="UP000027456"/>
    </source>
</evidence>
<comment type="caution">
    <text evidence="1">The sequence shown here is derived from an EMBL/GenBank/DDBJ whole genome shotgun (WGS) entry which is preliminary data.</text>
</comment>
<dbReference type="STRING" id="1423351.A0A074S4P7"/>
<name>A0A074S4P7_9AGAM</name>
<reference evidence="1 2" key="1">
    <citation type="submission" date="2013-12" db="EMBL/GenBank/DDBJ databases">
        <authorList>
            <person name="Cubeta M."/>
            <person name="Pakala S."/>
            <person name="Fedorova N."/>
            <person name="Thomas E."/>
            <person name="Dean R."/>
            <person name="Jabaji S."/>
            <person name="Neate S."/>
            <person name="Toda T."/>
            <person name="Tavantzis S."/>
            <person name="Vilgalys R."/>
            <person name="Bharathan N."/>
            <person name="Pakala S."/>
            <person name="Losada L.S."/>
            <person name="Zafar N."/>
            <person name="Nierman W."/>
        </authorList>
    </citation>
    <scope>NUCLEOTIDE SEQUENCE [LARGE SCALE GENOMIC DNA]</scope>
    <source>
        <strain evidence="1 2">123E</strain>
    </source>
</reference>
<feature type="non-terminal residue" evidence="1">
    <location>
        <position position="96"/>
    </location>
</feature>
<protein>
    <submittedName>
        <fullName evidence="1">Putative cytochrome P450 family oxidoreductase</fullName>
    </submittedName>
</protein>
<accession>A0A074S4P7</accession>
<dbReference type="AlphaFoldDB" id="A0A074S4P7"/>
<sequence>MRSLLIPCAHETMGYFALGLTGHFTVNDIPILKYVPSWFPGAGFKRFGQRGRQLRNRYVNEPNTSYTSNLLEAKGGANASPEDVDLVEWTAAAMFL</sequence>
<dbReference type="Proteomes" id="UP000027456">
    <property type="component" value="Unassembled WGS sequence"/>
</dbReference>
<evidence type="ECO:0000313" key="1">
    <source>
        <dbReference type="EMBL" id="KEP45082.1"/>
    </source>
</evidence>
<dbReference type="HOGENOM" id="CLU_2365385_0_0_1"/>